<evidence type="ECO:0000256" key="1">
    <source>
        <dbReference type="SAM" id="Coils"/>
    </source>
</evidence>
<proteinExistence type="predicted"/>
<evidence type="ECO:0000313" key="2">
    <source>
        <dbReference type="EMBL" id="EKD24641.1"/>
    </source>
</evidence>
<accession>K1XHD9</accession>
<dbReference type="AlphaFoldDB" id="K1XHD9"/>
<feature type="coiled-coil region" evidence="1">
    <location>
        <begin position="1075"/>
        <end position="1133"/>
    </location>
</feature>
<name>K1XHD9_9BACT</name>
<protein>
    <submittedName>
        <fullName evidence="2">Uncharacterized protein</fullName>
    </submittedName>
</protein>
<keyword evidence="1" id="KW-0175">Coiled coil</keyword>
<organism evidence="2">
    <name type="scientific">uncultured bacterium</name>
    <name type="common">gcode 4</name>
    <dbReference type="NCBI Taxonomy" id="1234023"/>
    <lineage>
        <taxon>Bacteria</taxon>
        <taxon>environmental samples</taxon>
    </lineage>
</organism>
<comment type="caution">
    <text evidence="2">The sequence shown here is derived from an EMBL/GenBank/DDBJ whole genome shotgun (WGS) entry which is preliminary data.</text>
</comment>
<dbReference type="EMBL" id="AMFJ01036187">
    <property type="protein sequence ID" value="EKD24641.1"/>
    <property type="molecule type" value="Genomic_DNA"/>
</dbReference>
<sequence>MASNLKWQVNLAKNRAQELMDFNNAAASNKSDQILSILEAGEGSSIARDQLDQFLHNYIELQGHTPTYNRAALRQCLSIKEKVALIAAEMYINTTGVNPTSIEDIRDVEMRITLDETIRHIEEELINNRDFTESWILRNAAMNRFQCELSVSETNELNEIGKKTKELCTTNGLDALAESTHFTNESDAQKIMKLSDILRQISASGVVVNDTVLKGFEKFDKKIEPLRTLDKHYEHVTKTLNMLHRVAQKGYHAAIKPQQQKKLDEVLAKTDMLKTVNDAFTNFNTVDNFSKNEEHGFLENLLAQIKASPKYKETLSSISISDAEFNERFISSSAFALMERARLGLHSQKWVAFGAKMKDFEADTQSRRGLVRRRLFDIAERMAGNNFWSETDFQTANSYFNKFKDLFFAKEEDNYRNAPNAGAQNHYDKMANVVSALVRRRVPALASGDRIRRWSAGRVVYKFIENALKGKERGIYEWIRRMRHNADDATVVAMVIMAQNEATNQVFYQDQDKTKKADNFRGKLWNKISFAENGRAAIRDKISPTVNKALTFTEEAVKKWLQLSAGVAKVGNKIASQTTRGFTRGLGKITGKYNAMIEKWGYKRWKTPLYLPYILSKPGEAGLKLINQGATYTNEHGSAGIDKVKEVTGQGYDEAKKLVGKATGEETNYLFQGLTKATEEATSLVGKTVSASGQRIYDSYDTEQRRWILGAFYGAAQEQKGLEDLMQSSELGEMLNLKERGPYLFDKDGRIVITEWIKEKYPEDQTWEKNIKKDVLGKKHDEIQQQFNAFLEDLRKKYEALDIKMDNHTPGSPEYEAVANQLKSLTNTMDTWNDEKSDINDIMLIIQQVAIGAITDDEIFNTEISNRVSAINTKLTDGENLVDNEDIVHLGYKQQIKKINEEINKKNLEKKEIDDKLSSIPKKDASSLSLRSKKGDNEIKIKDKKKERTIKQSELGTIKSDIEGLTENNNQLKKEKTNKENRLSELREKQTSFGLALAEFKAAENKLKDDPTNKELKDERRKTKEKLDKANSIFWGAIDPAEVLVFIESKEKRIKDDQDTITKNIKDITNLKTLENAKNWEIEDLNDEINKLKLEHEELHKKLLGRWDDDKSRTEYDNEKMEIEQKIAILEAKKWEFTQKITKQDEKNKVYRKLHRRGKKVENLAKTLADIHANAGLNDKEKSKLCIKTIKGCDIDFELKKEISAKFDRDTLSAIQKKEMADLFGQKNNPVETTT</sequence>
<gene>
    <name evidence="2" type="ORF">ACD_80C00180G0015</name>
</gene>
<reference evidence="2" key="1">
    <citation type="journal article" date="2012" name="Science">
        <title>Fermentation, hydrogen, and sulfur metabolism in multiple uncultivated bacterial phyla.</title>
        <authorList>
            <person name="Wrighton K.C."/>
            <person name="Thomas B.C."/>
            <person name="Sharon I."/>
            <person name="Miller C.S."/>
            <person name="Castelle C.J."/>
            <person name="VerBerkmoes N.C."/>
            <person name="Wilkins M.J."/>
            <person name="Hettich R.L."/>
            <person name="Lipton M.S."/>
            <person name="Williams K.H."/>
            <person name="Long P.E."/>
            <person name="Banfield J.F."/>
        </authorList>
    </citation>
    <scope>NUCLEOTIDE SEQUENCE [LARGE SCALE GENOMIC DNA]</scope>
</reference>
<feature type="coiled-coil region" evidence="1">
    <location>
        <begin position="955"/>
        <end position="989"/>
    </location>
</feature>